<proteinExistence type="predicted"/>
<dbReference type="EMBL" id="CP046620">
    <property type="protein sequence ID" value="QHQ34211.1"/>
    <property type="molecule type" value="Genomic_DNA"/>
</dbReference>
<reference evidence="2 3" key="1">
    <citation type="submission" date="2019-12" db="EMBL/GenBank/DDBJ databases">
        <title>Complete genome sequence of Algicella marina strain 9Alg 56(T) isolated from the red alga Tichocarpus crinitus.</title>
        <authorList>
            <person name="Kim S.-G."/>
            <person name="Nedashkovskaya O.I."/>
        </authorList>
    </citation>
    <scope>NUCLEOTIDE SEQUENCE [LARGE SCALE GENOMIC DNA]</scope>
    <source>
        <strain evidence="2 3">9Alg 56</strain>
    </source>
</reference>
<feature type="chain" id="PRO_5026666141" description="Lipoprotein" evidence="1">
    <location>
        <begin position="24"/>
        <end position="118"/>
    </location>
</feature>
<evidence type="ECO:0000313" key="3">
    <source>
        <dbReference type="Proteomes" id="UP000464495"/>
    </source>
</evidence>
<dbReference type="RefSeq" id="WP_161860782.1">
    <property type="nucleotide sequence ID" value="NZ_CP046620.1"/>
</dbReference>
<dbReference type="Proteomes" id="UP000464495">
    <property type="component" value="Chromosome"/>
</dbReference>
<dbReference type="PROSITE" id="PS51257">
    <property type="entry name" value="PROKAR_LIPOPROTEIN"/>
    <property type="match status" value="1"/>
</dbReference>
<evidence type="ECO:0000256" key="1">
    <source>
        <dbReference type="SAM" id="SignalP"/>
    </source>
</evidence>
<accession>A0A6P1SXK9</accession>
<evidence type="ECO:0000313" key="2">
    <source>
        <dbReference type="EMBL" id="QHQ34211.1"/>
    </source>
</evidence>
<name>A0A6P1SXK9_9RHOB</name>
<feature type="signal peptide" evidence="1">
    <location>
        <begin position="1"/>
        <end position="23"/>
    </location>
</feature>
<keyword evidence="3" id="KW-1185">Reference proteome</keyword>
<protein>
    <recommendedName>
        <fullName evidence="4">Lipoprotein</fullName>
    </recommendedName>
</protein>
<dbReference type="AlphaFoldDB" id="A0A6P1SXK9"/>
<organism evidence="2 3">
    <name type="scientific">Algicella marina</name>
    <dbReference type="NCBI Taxonomy" id="2683284"/>
    <lineage>
        <taxon>Bacteria</taxon>
        <taxon>Pseudomonadati</taxon>
        <taxon>Pseudomonadota</taxon>
        <taxon>Alphaproteobacteria</taxon>
        <taxon>Rhodobacterales</taxon>
        <taxon>Paracoccaceae</taxon>
        <taxon>Algicella</taxon>
    </lineage>
</organism>
<evidence type="ECO:0008006" key="4">
    <source>
        <dbReference type="Google" id="ProtNLM"/>
    </source>
</evidence>
<dbReference type="KEGG" id="amaq:GO499_02900"/>
<sequence>MLRNAIACAFAALTLAACDGPIAQPVLTEAQFRQEIVGKTLSNGATTLRIFANGIVGGLGNSGPVVGTWRWEDGRFCRIIASGGPVGDGCQTVLLTGEAVTFIEASGGVGNQTYFLAN</sequence>
<keyword evidence="1" id="KW-0732">Signal</keyword>
<gene>
    <name evidence="2" type="ORF">GO499_02900</name>
</gene>